<protein>
    <submittedName>
        <fullName evidence="1">Uncharacterized protein</fullName>
    </submittedName>
</protein>
<accession>A0A3B0RGS7</accession>
<sequence length="318" mass="35467">MTKLVFISRDPGGTNQLVALRQILLGPDSDVRTALFRNLELSAKPDITIIAKDYARKIWQQNDITAQEWPEADIPAFLNALNADQIITSTCHVDDRTEQAVWRAARTLGIKTTAFLDSIHNIELRFRDDEGAIILPDRLSLIDEQTAGAARSLGIEDIFVSGDLYLNHARHKVHNRLDWGAEAGACVILFASDYIREMQALGVQFDITEFDCLDQLLDLMMSGEITRHMPDAHPPYHLVIRPHPKDTPGKYDTYVGRAYENLTIVIEDRGSGTDAVRASDMVAGHGSSLMTEARALSVPVLELEPIVRCRKDPEKTPS</sequence>
<name>A0A3B0RGS7_9ZZZZ</name>
<dbReference type="AlphaFoldDB" id="A0A3B0RGS7"/>
<organism evidence="1">
    <name type="scientific">hydrothermal vent metagenome</name>
    <dbReference type="NCBI Taxonomy" id="652676"/>
    <lineage>
        <taxon>unclassified sequences</taxon>
        <taxon>metagenomes</taxon>
        <taxon>ecological metagenomes</taxon>
    </lineage>
</organism>
<proteinExistence type="predicted"/>
<dbReference type="EMBL" id="UOED01000025">
    <property type="protein sequence ID" value="VAV87338.1"/>
    <property type="molecule type" value="Genomic_DNA"/>
</dbReference>
<evidence type="ECO:0000313" key="1">
    <source>
        <dbReference type="EMBL" id="VAV87338.1"/>
    </source>
</evidence>
<reference evidence="1" key="1">
    <citation type="submission" date="2018-06" db="EMBL/GenBank/DDBJ databases">
        <authorList>
            <person name="Zhirakovskaya E."/>
        </authorList>
    </citation>
    <scope>NUCLEOTIDE SEQUENCE</scope>
</reference>
<gene>
    <name evidence="1" type="ORF">MNBD_ALPHA02-1883</name>
</gene>